<evidence type="ECO:0000313" key="2">
    <source>
        <dbReference type="EMBL" id="NLR89577.1"/>
    </source>
</evidence>
<proteinExistence type="predicted"/>
<evidence type="ECO:0000313" key="3">
    <source>
        <dbReference type="Proteomes" id="UP000585050"/>
    </source>
</evidence>
<organism evidence="2 3">
    <name type="scientific">Flammeovirga agarivorans</name>
    <dbReference type="NCBI Taxonomy" id="2726742"/>
    <lineage>
        <taxon>Bacteria</taxon>
        <taxon>Pseudomonadati</taxon>
        <taxon>Bacteroidota</taxon>
        <taxon>Cytophagia</taxon>
        <taxon>Cytophagales</taxon>
        <taxon>Flammeovirgaceae</taxon>
        <taxon>Flammeovirga</taxon>
    </lineage>
</organism>
<dbReference type="GO" id="GO:0016020">
    <property type="term" value="C:membrane"/>
    <property type="evidence" value="ECO:0007669"/>
    <property type="project" value="InterPro"/>
</dbReference>
<evidence type="ECO:0000256" key="1">
    <source>
        <dbReference type="SAM" id="Phobius"/>
    </source>
</evidence>
<comment type="caution">
    <text evidence="2">The sequence shown here is derived from an EMBL/GenBank/DDBJ whole genome shotgun (WGS) entry which is preliminary data.</text>
</comment>
<dbReference type="GO" id="GO:0015097">
    <property type="term" value="F:mercury ion transmembrane transporter activity"/>
    <property type="evidence" value="ECO:0007669"/>
    <property type="project" value="InterPro"/>
</dbReference>
<protein>
    <submittedName>
        <fullName evidence="2">MerC domain-containing protein</fullName>
    </submittedName>
</protein>
<dbReference type="RefSeq" id="WP_168880273.1">
    <property type="nucleotide sequence ID" value="NZ_JABAIL010000001.1"/>
</dbReference>
<accession>A0A7X8SGC6</accession>
<name>A0A7X8SGC6_9BACT</name>
<feature type="transmembrane region" description="Helical" evidence="1">
    <location>
        <begin position="88"/>
        <end position="106"/>
    </location>
</feature>
<keyword evidence="1" id="KW-0472">Membrane</keyword>
<dbReference type="Pfam" id="PF03203">
    <property type="entry name" value="MerC"/>
    <property type="match status" value="1"/>
</dbReference>
<feature type="transmembrane region" description="Helical" evidence="1">
    <location>
        <begin position="58"/>
        <end position="76"/>
    </location>
</feature>
<feature type="transmembrane region" description="Helical" evidence="1">
    <location>
        <begin position="12"/>
        <end position="38"/>
    </location>
</feature>
<feature type="transmembrane region" description="Helical" evidence="1">
    <location>
        <begin position="112"/>
        <end position="130"/>
    </location>
</feature>
<keyword evidence="3" id="KW-1185">Reference proteome</keyword>
<keyword evidence="1" id="KW-0812">Transmembrane</keyword>
<reference evidence="2 3" key="1">
    <citation type="submission" date="2020-04" db="EMBL/GenBank/DDBJ databases">
        <title>Flammeovirga sp. SR4, a novel species isolated from seawater.</title>
        <authorList>
            <person name="Wang X."/>
        </authorList>
    </citation>
    <scope>NUCLEOTIDE SEQUENCE [LARGE SCALE GENOMIC DNA]</scope>
    <source>
        <strain evidence="2 3">SR4</strain>
    </source>
</reference>
<gene>
    <name evidence="2" type="ORF">HGP29_00060</name>
</gene>
<dbReference type="EMBL" id="JABAIL010000001">
    <property type="protein sequence ID" value="NLR89577.1"/>
    <property type="molecule type" value="Genomic_DNA"/>
</dbReference>
<dbReference type="Proteomes" id="UP000585050">
    <property type="component" value="Unassembled WGS sequence"/>
</dbReference>
<dbReference type="InterPro" id="IPR004891">
    <property type="entry name" value="Mercury-R_MerC"/>
</dbReference>
<keyword evidence="1" id="KW-1133">Transmembrane helix</keyword>
<sequence length="148" mass="16541">MIEKVQIKLEKYADQIGFTGSFFCLVHCILTSGLIFISSTVSHIHDGHDHDHGHVFDFWGVLDISMILVGGVAVYFASKKTHSKPIKWGLWLSYLVYATSMLIKYVGFEPVWLAVLSYTASFALIALHLANLKFSHSSKECDSKVCVS</sequence>
<dbReference type="AlphaFoldDB" id="A0A7X8SGC6"/>